<dbReference type="PANTHER" id="PTHR19861:SF0">
    <property type="entry name" value="WD REPEAT-CONTAINING PROTEIN 82"/>
    <property type="match status" value="1"/>
</dbReference>
<dbReference type="Pfam" id="PF00400">
    <property type="entry name" value="WD40"/>
    <property type="match status" value="3"/>
</dbReference>
<proteinExistence type="inferred from homology"/>
<protein>
    <submittedName>
        <fullName evidence="8">WD repeat-containing protein 82</fullName>
    </submittedName>
</protein>
<dbReference type="SUPFAM" id="SSF50978">
    <property type="entry name" value="WD40 repeat-like"/>
    <property type="match status" value="1"/>
</dbReference>
<dbReference type="EMBL" id="GGYP01004894">
    <property type="protein sequence ID" value="MDE49665.1"/>
    <property type="molecule type" value="Transcribed_RNA"/>
</dbReference>
<feature type="repeat" description="WD" evidence="7">
    <location>
        <begin position="122"/>
        <end position="163"/>
    </location>
</feature>
<keyword evidence="3" id="KW-0805">Transcription regulation</keyword>
<dbReference type="GO" id="GO:0003682">
    <property type="term" value="F:chromatin binding"/>
    <property type="evidence" value="ECO:0007669"/>
    <property type="project" value="TreeGrafter"/>
</dbReference>
<comment type="subcellular location">
    <subcellularLocation>
        <location evidence="1">Nucleus</location>
    </subcellularLocation>
</comment>
<evidence type="ECO:0000313" key="8">
    <source>
        <dbReference type="EMBL" id="MDE49665.1"/>
    </source>
</evidence>
<dbReference type="InterPro" id="IPR001680">
    <property type="entry name" value="WD40_rpt"/>
</dbReference>
<evidence type="ECO:0000256" key="5">
    <source>
        <dbReference type="ARBA" id="ARBA00022737"/>
    </source>
</evidence>
<dbReference type="PROSITE" id="PS50294">
    <property type="entry name" value="WD_REPEATS_REGION"/>
    <property type="match status" value="1"/>
</dbReference>
<evidence type="ECO:0000256" key="6">
    <source>
        <dbReference type="ARBA" id="ARBA00023242"/>
    </source>
</evidence>
<dbReference type="PROSITE" id="PS50082">
    <property type="entry name" value="WD_REPEATS_2"/>
    <property type="match status" value="3"/>
</dbReference>
<dbReference type="SMART" id="SM00320">
    <property type="entry name" value="WD40"/>
    <property type="match status" value="5"/>
</dbReference>
<keyword evidence="6" id="KW-0539">Nucleus</keyword>
<evidence type="ECO:0000256" key="1">
    <source>
        <dbReference type="ARBA" id="ARBA00004123"/>
    </source>
</evidence>
<feature type="repeat" description="WD" evidence="7">
    <location>
        <begin position="36"/>
        <end position="77"/>
    </location>
</feature>
<evidence type="ECO:0000256" key="2">
    <source>
        <dbReference type="ARBA" id="ARBA00005616"/>
    </source>
</evidence>
<dbReference type="PANTHER" id="PTHR19861">
    <property type="entry name" value="WD40 REPEAT PROTEIN SWD2"/>
    <property type="match status" value="1"/>
</dbReference>
<sequence length="344" mass="38707">MSSTIYYYTDDFSSVSKSNSMKLEDSTIVKFTVAKEFSENKRINAIDFSQDGKHLLTSSDDDTIRLYDCEKGVQLRELFSKKYGVDLIKHTHAKNTAIHTSTKENDTIRYLSLHDNKYLRYFCGHEKRVVTLCMSPADDTFLSGSLDQTVRLWDLKSDKGVAKLSFSGSTGPIASFDPEGLIFAVGGDSEVLKFFDLRHYDKGPFSTIKISQKNPAFMNWHSLKFSPDGKQMLITTNCEELYVLDAFNGDLKHKLTIGPPVSKPVEHPCEASYSPDSQYILSGAEDGCLHVWSASKGSKVCILKPARSRAEPVQCVKFNPRYMMIGSASSKMTFWIPADEWNTK</sequence>
<dbReference type="InterPro" id="IPR020472">
    <property type="entry name" value="WD40_PAC1"/>
</dbReference>
<dbReference type="PRINTS" id="PR00320">
    <property type="entry name" value="GPROTEINBRPT"/>
</dbReference>
<evidence type="ECO:0000256" key="3">
    <source>
        <dbReference type="ARBA" id="ARBA00022472"/>
    </source>
</evidence>
<reference evidence="8" key="1">
    <citation type="submission" date="2018-10" db="EMBL/GenBank/DDBJ databases">
        <title>Transcriptome assembly of Aceria tosichella (Wheat curl mite) Type 2.</title>
        <authorList>
            <person name="Scully E.D."/>
            <person name="Geib S.M."/>
            <person name="Palmer N.A."/>
            <person name="Gupta A.K."/>
            <person name="Sarath G."/>
            <person name="Tatineni S."/>
        </authorList>
    </citation>
    <scope>NUCLEOTIDE SEQUENCE</scope>
    <source>
        <strain evidence="8">LincolnNE</strain>
    </source>
</reference>
<evidence type="ECO:0000256" key="7">
    <source>
        <dbReference type="PROSITE-ProRule" id="PRU00221"/>
    </source>
</evidence>
<dbReference type="Gene3D" id="2.130.10.10">
    <property type="entry name" value="YVTN repeat-like/Quinoprotein amine dehydrogenase"/>
    <property type="match status" value="2"/>
</dbReference>
<keyword evidence="4 7" id="KW-0853">WD repeat</keyword>
<feature type="repeat" description="WD" evidence="7">
    <location>
        <begin position="272"/>
        <end position="302"/>
    </location>
</feature>
<keyword evidence="3" id="KW-0804">Transcription</keyword>
<accession>A0A6G1SGQ7</accession>
<organism evidence="8">
    <name type="scientific">Aceria tosichella</name>
    <name type="common">wheat curl mite</name>
    <dbReference type="NCBI Taxonomy" id="561515"/>
    <lineage>
        <taxon>Eukaryota</taxon>
        <taxon>Metazoa</taxon>
        <taxon>Ecdysozoa</taxon>
        <taxon>Arthropoda</taxon>
        <taxon>Chelicerata</taxon>
        <taxon>Arachnida</taxon>
        <taxon>Acari</taxon>
        <taxon>Acariformes</taxon>
        <taxon>Trombidiformes</taxon>
        <taxon>Prostigmata</taxon>
        <taxon>Eupodina</taxon>
        <taxon>Eriophyoidea</taxon>
        <taxon>Eriophyidae</taxon>
        <taxon>Eriophyinae</taxon>
        <taxon>Aceriini</taxon>
        <taxon>Aceria</taxon>
    </lineage>
</organism>
<name>A0A6G1SGQ7_9ACAR</name>
<dbReference type="InterPro" id="IPR037867">
    <property type="entry name" value="Swd2/WDR82"/>
</dbReference>
<evidence type="ECO:0000256" key="4">
    <source>
        <dbReference type="ARBA" id="ARBA00022574"/>
    </source>
</evidence>
<dbReference type="AlphaFoldDB" id="A0A6G1SGQ7"/>
<dbReference type="GO" id="GO:0048188">
    <property type="term" value="C:Set1C/COMPASS complex"/>
    <property type="evidence" value="ECO:0007669"/>
    <property type="project" value="TreeGrafter"/>
</dbReference>
<comment type="similarity">
    <text evidence="2">Belongs to the WD repeat SWD2 family.</text>
</comment>
<dbReference type="GO" id="GO:0006353">
    <property type="term" value="P:DNA-templated transcription termination"/>
    <property type="evidence" value="ECO:0007669"/>
    <property type="project" value="UniProtKB-KW"/>
</dbReference>
<dbReference type="InterPro" id="IPR036322">
    <property type="entry name" value="WD40_repeat_dom_sf"/>
</dbReference>
<gene>
    <name evidence="8" type="primary">wdr82_0</name>
    <name evidence="8" type="ORF">g.19554</name>
</gene>
<keyword evidence="3" id="KW-0806">Transcription termination</keyword>
<dbReference type="InterPro" id="IPR015943">
    <property type="entry name" value="WD40/YVTN_repeat-like_dom_sf"/>
</dbReference>
<keyword evidence="5" id="KW-0677">Repeat</keyword>